<accession>A0AAD9KL78</accession>
<dbReference type="PANTHER" id="PTHR43350:SF2">
    <property type="entry name" value="GROES-LIKE ZINC-BINDING ALCOHOL DEHYDROGENASE FAMILY PROTEIN"/>
    <property type="match status" value="1"/>
</dbReference>
<evidence type="ECO:0000256" key="1">
    <source>
        <dbReference type="ARBA" id="ARBA00001947"/>
    </source>
</evidence>
<dbReference type="CDD" id="cd08242">
    <property type="entry name" value="MDR_like"/>
    <property type="match status" value="1"/>
</dbReference>
<keyword evidence="3" id="KW-0479">Metal-binding</keyword>
<gene>
    <name evidence="7" type="ORF">NP493_889g01065</name>
</gene>
<feature type="domain" description="Alcohol dehydrogenase-like N-terminal" evidence="6">
    <location>
        <begin position="25"/>
        <end position="134"/>
    </location>
</feature>
<dbReference type="EMBL" id="JAODUO010000889">
    <property type="protein sequence ID" value="KAK2173255.1"/>
    <property type="molecule type" value="Genomic_DNA"/>
</dbReference>
<dbReference type="Pfam" id="PF08240">
    <property type="entry name" value="ADH_N"/>
    <property type="match status" value="1"/>
</dbReference>
<protein>
    <recommendedName>
        <fullName evidence="6">Alcohol dehydrogenase-like N-terminal domain-containing protein</fullName>
    </recommendedName>
</protein>
<evidence type="ECO:0000256" key="4">
    <source>
        <dbReference type="ARBA" id="ARBA00022833"/>
    </source>
</evidence>
<sequence>MLAYVVDAKEGGVLRQNFPKPKREPGEALIRVLRAGICNTDLEILKGYMGFQGVLGHEFVGEIVETEQGASLPVGQRVVGEINLACNDCPDCRAGGVVKRNHCRRRTVMGIVNRNGTFAEFLTLPVVNLLPLPDSVSNEEAAFVEPLAAAYRIVEQNVIKCPDAVVGVIGDGKLGLLISLVLRQQPHSRLVAFGRHADKMALLPANVEKVLVDETTNDTFRDQFDVVVEASGSPSGIMLAGDVARPLATIVLKTTCATGRDDSFNTAPFVVKELVIIGSRCGNFPMAVGSLERKEIDVSPLLTRTYPLAEAPAAVKHAGQKGVLKIQLLMDET</sequence>
<name>A0AAD9KL78_RIDPI</name>
<dbReference type="AlphaFoldDB" id="A0AAD9KL78"/>
<dbReference type="SUPFAM" id="SSF51735">
    <property type="entry name" value="NAD(P)-binding Rossmann-fold domains"/>
    <property type="match status" value="1"/>
</dbReference>
<comment type="similarity">
    <text evidence="2">Belongs to the zinc-containing alcohol dehydrogenase family.</text>
</comment>
<dbReference type="Gene3D" id="3.40.50.720">
    <property type="entry name" value="NAD(P)-binding Rossmann-like Domain"/>
    <property type="match status" value="1"/>
</dbReference>
<keyword evidence="4" id="KW-0862">Zinc</keyword>
<evidence type="ECO:0000259" key="6">
    <source>
        <dbReference type="Pfam" id="PF08240"/>
    </source>
</evidence>
<evidence type="ECO:0000256" key="3">
    <source>
        <dbReference type="ARBA" id="ARBA00022723"/>
    </source>
</evidence>
<comment type="cofactor">
    <cofactor evidence="1">
        <name>Zn(2+)</name>
        <dbReference type="ChEBI" id="CHEBI:29105"/>
    </cofactor>
</comment>
<evidence type="ECO:0000313" key="7">
    <source>
        <dbReference type="EMBL" id="KAK2173255.1"/>
    </source>
</evidence>
<keyword evidence="8" id="KW-1185">Reference proteome</keyword>
<reference evidence="7" key="1">
    <citation type="journal article" date="2023" name="Mol. Biol. Evol.">
        <title>Third-Generation Sequencing Reveals the Adaptive Role of the Epigenome in Three Deep-Sea Polychaetes.</title>
        <authorList>
            <person name="Perez M."/>
            <person name="Aroh O."/>
            <person name="Sun Y."/>
            <person name="Lan Y."/>
            <person name="Juniper S.K."/>
            <person name="Young C.R."/>
            <person name="Angers B."/>
            <person name="Qian P.Y."/>
        </authorList>
    </citation>
    <scope>NUCLEOTIDE SEQUENCE</scope>
    <source>
        <strain evidence="7">R07B-5</strain>
    </source>
</reference>
<organism evidence="7 8">
    <name type="scientific">Ridgeia piscesae</name>
    <name type="common">Tubeworm</name>
    <dbReference type="NCBI Taxonomy" id="27915"/>
    <lineage>
        <taxon>Eukaryota</taxon>
        <taxon>Metazoa</taxon>
        <taxon>Spiralia</taxon>
        <taxon>Lophotrochozoa</taxon>
        <taxon>Annelida</taxon>
        <taxon>Polychaeta</taxon>
        <taxon>Sedentaria</taxon>
        <taxon>Canalipalpata</taxon>
        <taxon>Sabellida</taxon>
        <taxon>Siboglinidae</taxon>
        <taxon>Ridgeia</taxon>
    </lineage>
</organism>
<comment type="caution">
    <text evidence="7">The sequence shown here is derived from an EMBL/GenBank/DDBJ whole genome shotgun (WGS) entry which is preliminary data.</text>
</comment>
<dbReference type="Gene3D" id="3.90.180.10">
    <property type="entry name" value="Medium-chain alcohol dehydrogenases, catalytic domain"/>
    <property type="match status" value="1"/>
</dbReference>
<dbReference type="GO" id="GO:0016491">
    <property type="term" value="F:oxidoreductase activity"/>
    <property type="evidence" value="ECO:0007669"/>
    <property type="project" value="UniProtKB-KW"/>
</dbReference>
<evidence type="ECO:0000313" key="8">
    <source>
        <dbReference type="Proteomes" id="UP001209878"/>
    </source>
</evidence>
<dbReference type="GO" id="GO:0046872">
    <property type="term" value="F:metal ion binding"/>
    <property type="evidence" value="ECO:0007669"/>
    <property type="project" value="UniProtKB-KW"/>
</dbReference>
<dbReference type="InterPro" id="IPR036291">
    <property type="entry name" value="NAD(P)-bd_dom_sf"/>
</dbReference>
<dbReference type="InterPro" id="IPR013154">
    <property type="entry name" value="ADH-like_N"/>
</dbReference>
<dbReference type="InterPro" id="IPR011032">
    <property type="entry name" value="GroES-like_sf"/>
</dbReference>
<dbReference type="PANTHER" id="PTHR43350">
    <property type="entry name" value="NAD-DEPENDENT ALCOHOL DEHYDROGENASE"/>
    <property type="match status" value="1"/>
</dbReference>
<dbReference type="Proteomes" id="UP001209878">
    <property type="component" value="Unassembled WGS sequence"/>
</dbReference>
<evidence type="ECO:0000256" key="5">
    <source>
        <dbReference type="ARBA" id="ARBA00023002"/>
    </source>
</evidence>
<keyword evidence="5" id="KW-0560">Oxidoreductase</keyword>
<proteinExistence type="inferred from homology"/>
<dbReference type="SUPFAM" id="SSF50129">
    <property type="entry name" value="GroES-like"/>
    <property type="match status" value="1"/>
</dbReference>
<evidence type="ECO:0000256" key="2">
    <source>
        <dbReference type="ARBA" id="ARBA00008072"/>
    </source>
</evidence>